<comment type="caution">
    <text evidence="1">The sequence shown here is derived from an EMBL/GenBank/DDBJ whole genome shotgun (WGS) entry which is preliminary data.</text>
</comment>
<reference evidence="1 2" key="1">
    <citation type="submission" date="2018-06" db="EMBL/GenBank/DDBJ databases">
        <title>Genomic Encyclopedia of Archaeal and Bacterial Type Strains, Phase II (KMG-II): from individual species to whole genera.</title>
        <authorList>
            <person name="Goeker M."/>
        </authorList>
    </citation>
    <scope>NUCLEOTIDE SEQUENCE [LARGE SCALE GENOMIC DNA]</scope>
    <source>
        <strain evidence="1 2">DSM 14825</strain>
    </source>
</reference>
<gene>
    <name evidence="1" type="ORF">LY11_03132</name>
</gene>
<proteinExistence type="predicted"/>
<dbReference type="AlphaFoldDB" id="A0A327SJF6"/>
<sequence>MKKLITVSAIVLLFSSAIPMERKRPYNDFTPAYHIRQVNVVYDSLAMSLEGLSNKLDQLP</sequence>
<dbReference type="EMBL" id="QLLR01000016">
    <property type="protein sequence ID" value="RAJ28858.1"/>
    <property type="molecule type" value="Genomic_DNA"/>
</dbReference>
<evidence type="ECO:0000313" key="1">
    <source>
        <dbReference type="EMBL" id="RAJ28858.1"/>
    </source>
</evidence>
<accession>A0A327SJF6</accession>
<evidence type="ECO:0000313" key="2">
    <source>
        <dbReference type="Proteomes" id="UP000249754"/>
    </source>
</evidence>
<name>A0A327SJF6_9SPHI</name>
<dbReference type="Proteomes" id="UP000249754">
    <property type="component" value="Unassembled WGS sequence"/>
</dbReference>
<organism evidence="1 2">
    <name type="scientific">Pedobacter cryoconitis</name>
    <dbReference type="NCBI Taxonomy" id="188932"/>
    <lineage>
        <taxon>Bacteria</taxon>
        <taxon>Pseudomonadati</taxon>
        <taxon>Bacteroidota</taxon>
        <taxon>Sphingobacteriia</taxon>
        <taxon>Sphingobacteriales</taxon>
        <taxon>Sphingobacteriaceae</taxon>
        <taxon>Pedobacter</taxon>
    </lineage>
</organism>
<protein>
    <submittedName>
        <fullName evidence="1">Uncharacterized protein</fullName>
    </submittedName>
</protein>